<reference evidence="2 3" key="1">
    <citation type="submission" date="2016-10" db="EMBL/GenBank/DDBJ databases">
        <authorList>
            <person name="de Groot N.N."/>
        </authorList>
    </citation>
    <scope>NUCLEOTIDE SEQUENCE [LARGE SCALE GENOMIC DNA]</scope>
    <source>
        <strain evidence="2 3">DSM 25294</strain>
    </source>
</reference>
<dbReference type="EMBL" id="FNEK01000057">
    <property type="protein sequence ID" value="SDK87702.1"/>
    <property type="molecule type" value="Genomic_DNA"/>
</dbReference>
<keyword evidence="3" id="KW-1185">Reference proteome</keyword>
<name>A0A1G9FH70_9RHOB</name>
<dbReference type="Gene3D" id="3.40.720.10">
    <property type="entry name" value="Alkaline Phosphatase, subunit A"/>
    <property type="match status" value="1"/>
</dbReference>
<feature type="transmembrane region" description="Helical" evidence="1">
    <location>
        <begin position="117"/>
        <end position="140"/>
    </location>
</feature>
<protein>
    <recommendedName>
        <fullName evidence="4">Phosphoglycerol transferase MdoB</fullName>
    </recommendedName>
</protein>
<feature type="transmembrane region" description="Helical" evidence="1">
    <location>
        <begin position="49"/>
        <end position="79"/>
    </location>
</feature>
<dbReference type="OrthoDB" id="1376015at2"/>
<keyword evidence="1" id="KW-1133">Transmembrane helix</keyword>
<sequence>MTAGKPPRRRWIAAFVAALLLQALLVQPDHPGGLTRAMLLQPTLELPVILLALLVLGTSRLGVVFRFALTGAMTAIFLLKTADFGMQMVHGRPFDLVSDVPLLDAAFRMIDGAFGRLAALGATVVAALLVIGVVAAVWWATGVWARIALPTGGRWLAALGCGVAAILAASEARLLPAGWNTTGIPGIAGATHYAFQSVREVQSTLAGLREFTEATARDGLAGQPVLFDAIDRDVLVIFIESYGRASLDTPFYAERHRATLEAKTNRLEALGLAIRSAYLSAPTRGGQSWLSHATFANGLWVNDQSRYRALLASERQSLFHIARRNGLRTAVAAPAITMPWPEAAEMGFDTVLAAKDLGYNGKPFNWVTMPDQFTLAALDRLLRHDQQAPPLFAEVPLVSSHAPWVPVPDLLDWEELGDGRIFDEMATSGDPPRVVWSDPERVQVQYRKAVDYSLRTVFDYAALHADDPPLMIVLGDHQTSGTIAQDERPDVPIHVIGPPALMTRIDDWGWRSGLVPAPEPVVPMDRMRDMILRAFTTAPLPGTEG</sequence>
<proteinExistence type="predicted"/>
<evidence type="ECO:0000313" key="3">
    <source>
        <dbReference type="Proteomes" id="UP000199382"/>
    </source>
</evidence>
<keyword evidence="1" id="KW-0812">Transmembrane</keyword>
<dbReference type="RefSeq" id="WP_093161628.1">
    <property type="nucleotide sequence ID" value="NZ_FNEK01000057.1"/>
</dbReference>
<dbReference type="STRING" id="571298.SAMN04488026_105724"/>
<dbReference type="AlphaFoldDB" id="A0A1G9FH70"/>
<evidence type="ECO:0000256" key="1">
    <source>
        <dbReference type="SAM" id="Phobius"/>
    </source>
</evidence>
<accession>A0A1G9FH70</accession>
<dbReference type="Proteomes" id="UP000199382">
    <property type="component" value="Unassembled WGS sequence"/>
</dbReference>
<evidence type="ECO:0008006" key="4">
    <source>
        <dbReference type="Google" id="ProtNLM"/>
    </source>
</evidence>
<organism evidence="2 3">
    <name type="scientific">Aliiruegeria lutimaris</name>
    <dbReference type="NCBI Taxonomy" id="571298"/>
    <lineage>
        <taxon>Bacteria</taxon>
        <taxon>Pseudomonadati</taxon>
        <taxon>Pseudomonadota</taxon>
        <taxon>Alphaproteobacteria</taxon>
        <taxon>Rhodobacterales</taxon>
        <taxon>Roseobacteraceae</taxon>
        <taxon>Aliiruegeria</taxon>
    </lineage>
</organism>
<gene>
    <name evidence="2" type="ORF">SAMN04488026_105724</name>
</gene>
<evidence type="ECO:0000313" key="2">
    <source>
        <dbReference type="EMBL" id="SDK87702.1"/>
    </source>
</evidence>
<dbReference type="SUPFAM" id="SSF53649">
    <property type="entry name" value="Alkaline phosphatase-like"/>
    <property type="match status" value="1"/>
</dbReference>
<dbReference type="InterPro" id="IPR017850">
    <property type="entry name" value="Alkaline_phosphatase_core_sf"/>
</dbReference>
<keyword evidence="1" id="KW-0472">Membrane</keyword>